<dbReference type="Proteomes" id="UP000216448">
    <property type="component" value="Unassembled WGS sequence"/>
</dbReference>
<reference evidence="7" key="3">
    <citation type="submission" date="2021-09" db="EMBL/GenBank/DDBJ databases">
        <authorList>
            <person name="Gilroy R."/>
        </authorList>
    </citation>
    <scope>NUCLEOTIDE SEQUENCE</scope>
    <source>
        <strain evidence="7">CHK192-2623</strain>
    </source>
</reference>
<evidence type="ECO:0000313" key="7">
    <source>
        <dbReference type="EMBL" id="HJE49690.1"/>
    </source>
</evidence>
<dbReference type="GO" id="GO:0006772">
    <property type="term" value="P:thiamine metabolic process"/>
    <property type="evidence" value="ECO:0007669"/>
    <property type="project" value="UniProtKB-UniRule"/>
</dbReference>
<dbReference type="Proteomes" id="UP000216008">
    <property type="component" value="Unassembled WGS sequence"/>
</dbReference>
<dbReference type="AlphaFoldDB" id="A0A1Y4IBM7"/>
<organism evidence="7 12">
    <name type="scientific">Lactobacillus johnsonii</name>
    <dbReference type="NCBI Taxonomy" id="33959"/>
    <lineage>
        <taxon>Bacteria</taxon>
        <taxon>Bacillati</taxon>
        <taxon>Bacillota</taxon>
        <taxon>Bacilli</taxon>
        <taxon>Lactobacillales</taxon>
        <taxon>Lactobacillaceae</taxon>
        <taxon>Lactobacillus</taxon>
    </lineage>
</organism>
<evidence type="ECO:0000313" key="12">
    <source>
        <dbReference type="Proteomes" id="UP000732527"/>
    </source>
</evidence>
<keyword evidence="2" id="KW-0547">Nucleotide-binding</keyword>
<dbReference type="GO" id="GO:0004788">
    <property type="term" value="F:thiamine diphosphokinase activity"/>
    <property type="evidence" value="ECO:0007669"/>
    <property type="project" value="UniProtKB-UniRule"/>
</dbReference>
<name>A0A1Y4IBM7_LACJH</name>
<keyword evidence="4" id="KW-0067">ATP-binding</keyword>
<sequence>MRAIALLGGPKEEWPHNLATEIKEASKKGALIMASDRGSLFLLELGIVPDVALGDYDSLTFDEREIVESKVKDMRYSNPIKDFTDSEMLFYAAFIDYRVDSLTVYGATGGRMDHFFVNMYAMLKAPFDRFKEKIKFIDKQNIIHFFGKGKHILPYEADYKYLGIGTLTGAKNFSIKNARYDLQSIDLPVPTVYSSNEYLNRQAIEISCESGTLIVINSRDKK</sequence>
<accession>A0A1Y4IBM7</accession>
<evidence type="ECO:0000259" key="6">
    <source>
        <dbReference type="SMART" id="SM00983"/>
    </source>
</evidence>
<proteinExistence type="predicted"/>
<dbReference type="CDD" id="cd07995">
    <property type="entry name" value="TPK"/>
    <property type="match status" value="1"/>
</dbReference>
<reference evidence="7" key="2">
    <citation type="journal article" date="2021" name="PeerJ">
        <title>Extensive microbial diversity within the chicken gut microbiome revealed by metagenomics and culture.</title>
        <authorList>
            <person name="Gilroy R."/>
            <person name="Ravi A."/>
            <person name="Getino M."/>
            <person name="Pursley I."/>
            <person name="Horton D.L."/>
            <person name="Alikhan N.F."/>
            <person name="Baker D."/>
            <person name="Gharbi K."/>
            <person name="Hall N."/>
            <person name="Watson M."/>
            <person name="Adriaenssens E.M."/>
            <person name="Foster-Nyarko E."/>
            <person name="Jarju S."/>
            <person name="Secka A."/>
            <person name="Antonio M."/>
            <person name="Oren A."/>
            <person name="Chaudhuri R.R."/>
            <person name="La Ragione R."/>
            <person name="Hildebrand F."/>
            <person name="Pallen M.J."/>
        </authorList>
    </citation>
    <scope>NUCLEOTIDE SEQUENCE</scope>
    <source>
        <strain evidence="7">CHK192-2623</strain>
    </source>
</reference>
<keyword evidence="3 9" id="KW-0418">Kinase</keyword>
<dbReference type="InterPro" id="IPR006282">
    <property type="entry name" value="Thi_PPkinase"/>
</dbReference>
<dbReference type="PANTHER" id="PTHR41299:SF1">
    <property type="entry name" value="THIAMINE PYROPHOSPHOKINASE"/>
    <property type="match status" value="1"/>
</dbReference>
<gene>
    <name evidence="8" type="ORF">A3P64_08310</name>
    <name evidence="9" type="ORF">A3Q24_04555</name>
    <name evidence="7" type="ORF">K8V69_05870</name>
</gene>
<dbReference type="EMBL" id="NIBB01000061">
    <property type="protein sequence ID" value="PAB52118.1"/>
    <property type="molecule type" value="Genomic_DNA"/>
</dbReference>
<dbReference type="PANTHER" id="PTHR41299">
    <property type="entry name" value="THIAMINE PYROPHOSPHOKINASE"/>
    <property type="match status" value="1"/>
</dbReference>
<evidence type="ECO:0000256" key="5">
    <source>
        <dbReference type="NCBIfam" id="TIGR01378"/>
    </source>
</evidence>
<dbReference type="RefSeq" id="WP_087284704.1">
    <property type="nucleotide sequence ID" value="NZ_CP021703.1"/>
</dbReference>
<comment type="caution">
    <text evidence="7">The sequence shown here is derived from an EMBL/GenBank/DDBJ whole genome shotgun (WGS) entry which is preliminary data.</text>
</comment>
<dbReference type="GO" id="GO:0005524">
    <property type="term" value="F:ATP binding"/>
    <property type="evidence" value="ECO:0007669"/>
    <property type="project" value="UniProtKB-KW"/>
</dbReference>
<dbReference type="EC" id="2.7.6.2" evidence="5"/>
<dbReference type="InterPro" id="IPR007371">
    <property type="entry name" value="TPK_catalytic"/>
</dbReference>
<dbReference type="GO" id="GO:0009229">
    <property type="term" value="P:thiamine diphosphate biosynthetic process"/>
    <property type="evidence" value="ECO:0007669"/>
    <property type="project" value="InterPro"/>
</dbReference>
<feature type="domain" description="Thiamin pyrophosphokinase thiamin-binding" evidence="6">
    <location>
        <begin position="149"/>
        <end position="214"/>
    </location>
</feature>
<evidence type="ECO:0000313" key="8">
    <source>
        <dbReference type="EMBL" id="PAB52118.1"/>
    </source>
</evidence>
<evidence type="ECO:0000313" key="11">
    <source>
        <dbReference type="Proteomes" id="UP000216448"/>
    </source>
</evidence>
<dbReference type="NCBIfam" id="TIGR01378">
    <property type="entry name" value="thi_PPkinase"/>
    <property type="match status" value="1"/>
</dbReference>
<reference evidence="10 11" key="1">
    <citation type="submission" date="2017-05" db="EMBL/GenBank/DDBJ databases">
        <title>Lactobacillus johnsonii from commercial turkeys.</title>
        <authorList>
            <person name="Johnson T.J."/>
            <person name="Youmans B."/>
        </authorList>
    </citation>
    <scope>NUCLEOTIDE SEQUENCE [LARGE SCALE GENOMIC DNA]</scope>
    <source>
        <strain evidence="9 10">UMNLJ114</strain>
        <strain evidence="8 11">UMNLJ54</strain>
    </source>
</reference>
<dbReference type="InterPro" id="IPR007373">
    <property type="entry name" value="Thiamin_PyroPKinase_B1-bd"/>
</dbReference>
<dbReference type="Proteomes" id="UP000732527">
    <property type="component" value="Unassembled WGS sequence"/>
</dbReference>
<evidence type="ECO:0000256" key="2">
    <source>
        <dbReference type="ARBA" id="ARBA00022741"/>
    </source>
</evidence>
<dbReference type="GO" id="GO:0030975">
    <property type="term" value="F:thiamine binding"/>
    <property type="evidence" value="ECO:0007669"/>
    <property type="project" value="InterPro"/>
</dbReference>
<evidence type="ECO:0000256" key="3">
    <source>
        <dbReference type="ARBA" id="ARBA00022777"/>
    </source>
</evidence>
<dbReference type="SMART" id="SM00983">
    <property type="entry name" value="TPK_B1_binding"/>
    <property type="match status" value="1"/>
</dbReference>
<dbReference type="SUPFAM" id="SSF63999">
    <property type="entry name" value="Thiamin pyrophosphokinase, catalytic domain"/>
    <property type="match status" value="1"/>
</dbReference>
<dbReference type="EMBL" id="DYYQ01000037">
    <property type="protein sequence ID" value="HJE49690.1"/>
    <property type="molecule type" value="Genomic_DNA"/>
</dbReference>
<evidence type="ECO:0000256" key="4">
    <source>
        <dbReference type="ARBA" id="ARBA00022840"/>
    </source>
</evidence>
<protein>
    <recommendedName>
        <fullName evidence="5">Thiamine diphosphokinase</fullName>
        <ecNumber evidence="5">2.7.6.2</ecNumber>
    </recommendedName>
</protein>
<dbReference type="EMBL" id="NIBD01000024">
    <property type="protein sequence ID" value="PAB55411.1"/>
    <property type="molecule type" value="Genomic_DNA"/>
</dbReference>
<dbReference type="Pfam" id="PF04265">
    <property type="entry name" value="TPK_B1_binding"/>
    <property type="match status" value="1"/>
</dbReference>
<keyword evidence="1 7" id="KW-0808">Transferase</keyword>
<dbReference type="Gene3D" id="3.40.50.10240">
    <property type="entry name" value="Thiamin pyrophosphokinase, catalytic domain"/>
    <property type="match status" value="1"/>
</dbReference>
<evidence type="ECO:0000256" key="1">
    <source>
        <dbReference type="ARBA" id="ARBA00022679"/>
    </source>
</evidence>
<dbReference type="Pfam" id="PF04263">
    <property type="entry name" value="TPK_catalytic"/>
    <property type="match status" value="1"/>
</dbReference>
<dbReference type="InterPro" id="IPR053149">
    <property type="entry name" value="TPK"/>
</dbReference>
<evidence type="ECO:0000313" key="9">
    <source>
        <dbReference type="EMBL" id="PAB55411.1"/>
    </source>
</evidence>
<dbReference type="GO" id="GO:0016301">
    <property type="term" value="F:kinase activity"/>
    <property type="evidence" value="ECO:0007669"/>
    <property type="project" value="UniProtKB-KW"/>
</dbReference>
<dbReference type="InterPro" id="IPR036759">
    <property type="entry name" value="TPK_catalytic_sf"/>
</dbReference>
<evidence type="ECO:0000313" key="10">
    <source>
        <dbReference type="Proteomes" id="UP000216008"/>
    </source>
</evidence>